<gene>
    <name evidence="9" type="ORF">AA0117_g9472</name>
    <name evidence="8" type="ORF">CC77DRAFT_568317</name>
</gene>
<dbReference type="FunFam" id="1.20.1250.20:FF:000196">
    <property type="entry name" value="MFS toxin efflux pump (AflT)"/>
    <property type="match status" value="1"/>
</dbReference>
<evidence type="ECO:0000313" key="11">
    <source>
        <dbReference type="Proteomes" id="UP000291422"/>
    </source>
</evidence>
<dbReference type="GO" id="GO:0022857">
    <property type="term" value="F:transmembrane transporter activity"/>
    <property type="evidence" value="ECO:0007669"/>
    <property type="project" value="InterPro"/>
</dbReference>
<feature type="region of interest" description="Disordered" evidence="5">
    <location>
        <begin position="1"/>
        <end position="38"/>
    </location>
</feature>
<keyword evidence="10" id="KW-1185">Reference proteome</keyword>
<evidence type="ECO:0000313" key="8">
    <source>
        <dbReference type="EMBL" id="OAG14270.1"/>
    </source>
</evidence>
<accession>A0A177D546</accession>
<dbReference type="CDD" id="cd17502">
    <property type="entry name" value="MFS_Azr1_MDR_like"/>
    <property type="match status" value="1"/>
</dbReference>
<keyword evidence="4 6" id="KW-0472">Membrane</keyword>
<dbReference type="PANTHER" id="PTHR23501">
    <property type="entry name" value="MAJOR FACILITATOR SUPERFAMILY"/>
    <property type="match status" value="1"/>
</dbReference>
<feature type="transmembrane region" description="Helical" evidence="6">
    <location>
        <begin position="50"/>
        <end position="76"/>
    </location>
</feature>
<dbReference type="GeneID" id="29117840"/>
<evidence type="ECO:0000256" key="1">
    <source>
        <dbReference type="ARBA" id="ARBA00004141"/>
    </source>
</evidence>
<dbReference type="InterPro" id="IPR036259">
    <property type="entry name" value="MFS_trans_sf"/>
</dbReference>
<feature type="transmembrane region" description="Helical" evidence="6">
    <location>
        <begin position="380"/>
        <end position="399"/>
    </location>
</feature>
<dbReference type="Gene3D" id="1.20.1250.20">
    <property type="entry name" value="MFS general substrate transporter like domains"/>
    <property type="match status" value="2"/>
</dbReference>
<keyword evidence="3 6" id="KW-1133">Transmembrane helix</keyword>
<dbReference type="Proteomes" id="UP000291422">
    <property type="component" value="Unassembled WGS sequence"/>
</dbReference>
<keyword evidence="2 6" id="KW-0812">Transmembrane</keyword>
<feature type="region of interest" description="Disordered" evidence="5">
    <location>
        <begin position="546"/>
        <end position="566"/>
    </location>
</feature>
<evidence type="ECO:0000259" key="7">
    <source>
        <dbReference type="PROSITE" id="PS50850"/>
    </source>
</evidence>
<dbReference type="RefSeq" id="XP_018379691.1">
    <property type="nucleotide sequence ID" value="XM_018532246.1"/>
</dbReference>
<feature type="transmembrane region" description="Helical" evidence="6">
    <location>
        <begin position="143"/>
        <end position="168"/>
    </location>
</feature>
<dbReference type="Pfam" id="PF07690">
    <property type="entry name" value="MFS_1"/>
    <property type="match status" value="1"/>
</dbReference>
<reference evidence="9" key="3">
    <citation type="journal article" date="2019" name="J. ISSAAS">
        <title>Genomics, evolutionary history and diagnostics of the Alternaria alternata species group including apple and Asian pear pathotypes.</title>
        <authorList>
            <person name="Armitage A.D."/>
            <person name="Cockerton H.M."/>
            <person name="Sreenivasaprasad S."/>
            <person name="Woodhall J."/>
            <person name="Lane C."/>
            <person name="Harrison R.J."/>
            <person name="Clarkson J.P."/>
        </authorList>
    </citation>
    <scope>NUCLEOTIDE SEQUENCE</scope>
    <source>
        <strain evidence="9">FERA 1177</strain>
    </source>
</reference>
<evidence type="ECO:0000256" key="5">
    <source>
        <dbReference type="SAM" id="MobiDB-lite"/>
    </source>
</evidence>
<feature type="transmembrane region" description="Helical" evidence="6">
    <location>
        <begin position="320"/>
        <end position="342"/>
    </location>
</feature>
<evidence type="ECO:0000313" key="10">
    <source>
        <dbReference type="Proteomes" id="UP000077248"/>
    </source>
</evidence>
<dbReference type="Proteomes" id="UP000077248">
    <property type="component" value="Unassembled WGS sequence"/>
</dbReference>
<evidence type="ECO:0000256" key="6">
    <source>
        <dbReference type="SAM" id="Phobius"/>
    </source>
</evidence>
<dbReference type="VEuPathDB" id="FungiDB:CC77DRAFT_568317"/>
<dbReference type="OMA" id="PAMYICP"/>
<name>A0A177D546_ALTAL</name>
<dbReference type="EMBL" id="KV441501">
    <property type="protein sequence ID" value="OAG14270.1"/>
    <property type="molecule type" value="Genomic_DNA"/>
</dbReference>
<dbReference type="EMBL" id="PDXD01000032">
    <property type="protein sequence ID" value="RYN71407.1"/>
    <property type="molecule type" value="Genomic_DNA"/>
</dbReference>
<sequence length="566" mass="61042">MTTSTPTDPLPEARPSTFTQDTEKDDLTPPPKTNEYADAEKNYDPKSLKFWLIVISIYLAFFLVALDRMIIATAIPAITNTYGSIADIGWYGSGYMLTCAIFNPLFGKIYQLYSTKWTFLMSIFIFEVGSALCGAAPTSDVLIVGRAIAGIGAAGIQCGAVMIIVPLVPLRKRPVFTSFFGLAFGVSSVLGPFVGGTFTDSATLTWRFCFYINLPVGALAFATVFFFLHLPYTPKEKLSIFAQLKRLDPIGLTFFVPSMVCLIMALQWGGTTDPWSAPRIIGLLVTFVVTFVAFLIVEFTMPDTAMAPPRVILNRSMGGAMLFIFLLAGGMMNAVYYLAIWFQAAQGQSAMQAGVRTIPMVLSLVLFGIITAVATQKIGYYVPAMLLSPILASIASGLLSTLTPHSHASKWIGYQVFYGCGLGVGAQTANLVAQTVLPRSDVSLGMAMMFFMNQQGGAIFLAVGQNLFSTQLVERLSGIAGLDTKAIINTGATELRKVVPANEIDTVVSAYSYSLTRVFILSAALSACVMIGSLMVKWVSIKKDAPNPEKAVSQDVEAGIDAKSER</sequence>
<feature type="transmembrane region" description="Helical" evidence="6">
    <location>
        <begin position="444"/>
        <end position="463"/>
    </location>
</feature>
<dbReference type="GO" id="GO:0005886">
    <property type="term" value="C:plasma membrane"/>
    <property type="evidence" value="ECO:0007669"/>
    <property type="project" value="TreeGrafter"/>
</dbReference>
<feature type="transmembrane region" description="Helical" evidence="6">
    <location>
        <begin position="411"/>
        <end position="432"/>
    </location>
</feature>
<dbReference type="InterPro" id="IPR011701">
    <property type="entry name" value="MFS"/>
</dbReference>
<dbReference type="PANTHER" id="PTHR23501:SF201">
    <property type="entry name" value="MFS AFLATOXIN EFFLUX PUMP"/>
    <property type="match status" value="1"/>
</dbReference>
<feature type="transmembrane region" description="Helical" evidence="6">
    <location>
        <begin position="250"/>
        <end position="268"/>
    </location>
</feature>
<dbReference type="KEGG" id="aalt:CC77DRAFT_568317"/>
<dbReference type="AlphaFoldDB" id="A0A177D546"/>
<dbReference type="FunFam" id="1.20.1720.10:FF:000012">
    <property type="entry name" value="MFS toxin efflux pump (AflT)"/>
    <property type="match status" value="1"/>
</dbReference>
<dbReference type="InterPro" id="IPR020846">
    <property type="entry name" value="MFS_dom"/>
</dbReference>
<feature type="transmembrane region" description="Helical" evidence="6">
    <location>
        <begin position="518"/>
        <end position="536"/>
    </location>
</feature>
<organism evidence="8 10">
    <name type="scientific">Alternaria alternata</name>
    <name type="common">Alternaria rot fungus</name>
    <name type="synonym">Torula alternata</name>
    <dbReference type="NCBI Taxonomy" id="5599"/>
    <lineage>
        <taxon>Eukaryota</taxon>
        <taxon>Fungi</taxon>
        <taxon>Dikarya</taxon>
        <taxon>Ascomycota</taxon>
        <taxon>Pezizomycotina</taxon>
        <taxon>Dothideomycetes</taxon>
        <taxon>Pleosporomycetidae</taxon>
        <taxon>Pleosporales</taxon>
        <taxon>Pleosporineae</taxon>
        <taxon>Pleosporaceae</taxon>
        <taxon>Alternaria</taxon>
        <taxon>Alternaria sect. Alternaria</taxon>
        <taxon>Alternaria alternata complex</taxon>
    </lineage>
</organism>
<reference evidence="11" key="2">
    <citation type="journal article" date="2019" name="bioRxiv">
        <title>Genomics, evolutionary history and diagnostics of the Alternaria alternata species group including apple and Asian pear pathotypes.</title>
        <authorList>
            <person name="Armitage A.D."/>
            <person name="Cockerton H.M."/>
            <person name="Sreenivasaprasad S."/>
            <person name="Woodhall J.W."/>
            <person name="Lane C.R."/>
            <person name="Harrison R.J."/>
            <person name="Clarkson J.P."/>
        </authorList>
    </citation>
    <scope>NUCLEOTIDE SEQUENCE [LARGE SCALE GENOMIC DNA]</scope>
    <source>
        <strain evidence="11">FERA 1177</strain>
    </source>
</reference>
<evidence type="ECO:0000256" key="3">
    <source>
        <dbReference type="ARBA" id="ARBA00022989"/>
    </source>
</evidence>
<feature type="domain" description="Major facilitator superfamily (MFS) profile" evidence="7">
    <location>
        <begin position="53"/>
        <end position="541"/>
    </location>
</feature>
<feature type="transmembrane region" description="Helical" evidence="6">
    <location>
        <begin position="354"/>
        <end position="373"/>
    </location>
</feature>
<feature type="transmembrane region" description="Helical" evidence="6">
    <location>
        <begin position="88"/>
        <end position="106"/>
    </location>
</feature>
<evidence type="ECO:0000256" key="2">
    <source>
        <dbReference type="ARBA" id="ARBA00022692"/>
    </source>
</evidence>
<dbReference type="PROSITE" id="PS50850">
    <property type="entry name" value="MFS"/>
    <property type="match status" value="1"/>
</dbReference>
<dbReference type="SUPFAM" id="SSF103473">
    <property type="entry name" value="MFS general substrate transporter"/>
    <property type="match status" value="1"/>
</dbReference>
<feature type="transmembrane region" description="Helical" evidence="6">
    <location>
        <begin position="175"/>
        <end position="198"/>
    </location>
</feature>
<feature type="transmembrane region" description="Helical" evidence="6">
    <location>
        <begin position="280"/>
        <end position="299"/>
    </location>
</feature>
<evidence type="ECO:0000313" key="9">
    <source>
        <dbReference type="EMBL" id="RYN71407.1"/>
    </source>
</evidence>
<feature type="transmembrane region" description="Helical" evidence="6">
    <location>
        <begin position="118"/>
        <end position="137"/>
    </location>
</feature>
<protein>
    <submittedName>
        <fullName evidence="8">Azole resistance protein</fullName>
    </submittedName>
    <submittedName>
        <fullName evidence="9">Efflux pump</fullName>
    </submittedName>
</protein>
<evidence type="ECO:0000256" key="4">
    <source>
        <dbReference type="ARBA" id="ARBA00023136"/>
    </source>
</evidence>
<feature type="transmembrane region" description="Helical" evidence="6">
    <location>
        <begin position="210"/>
        <end position="230"/>
    </location>
</feature>
<reference evidence="8 10" key="1">
    <citation type="submission" date="2016-05" db="EMBL/GenBank/DDBJ databases">
        <title>Comparative analysis of secretome profiles of manganese(II)-oxidizing ascomycete fungi.</title>
        <authorList>
            <consortium name="DOE Joint Genome Institute"/>
            <person name="Zeiner C.A."/>
            <person name="Purvine S.O."/>
            <person name="Zink E.M."/>
            <person name="Wu S."/>
            <person name="Pasa-Tolic L."/>
            <person name="Chaput D.L."/>
            <person name="Haridas S."/>
            <person name="Grigoriev I.V."/>
            <person name="Santelli C.M."/>
            <person name="Hansel C.M."/>
        </authorList>
    </citation>
    <scope>NUCLEOTIDE SEQUENCE [LARGE SCALE GENOMIC DNA]</scope>
    <source>
        <strain evidence="8 10">SRC1lrK2f</strain>
    </source>
</reference>
<proteinExistence type="predicted"/>
<comment type="subcellular location">
    <subcellularLocation>
        <location evidence="1">Membrane</location>
        <topology evidence="1">Multi-pass membrane protein</topology>
    </subcellularLocation>
</comment>